<evidence type="ECO:0000256" key="6">
    <source>
        <dbReference type="ARBA" id="ARBA00022898"/>
    </source>
</evidence>
<dbReference type="FunFam" id="3.30.470.10:FF:000002">
    <property type="entry name" value="Branched-chain-amino-acid aminotransferase"/>
    <property type="match status" value="1"/>
</dbReference>
<keyword evidence="3 10" id="KW-0032">Aminotransferase</keyword>
<evidence type="ECO:0000256" key="3">
    <source>
        <dbReference type="ARBA" id="ARBA00022576"/>
    </source>
</evidence>
<organism evidence="11 12">
    <name type="scientific">Sipha flava</name>
    <name type="common">yellow sugarcane aphid</name>
    <dbReference type="NCBI Taxonomy" id="143950"/>
    <lineage>
        <taxon>Eukaryota</taxon>
        <taxon>Metazoa</taxon>
        <taxon>Ecdysozoa</taxon>
        <taxon>Arthropoda</taxon>
        <taxon>Hexapoda</taxon>
        <taxon>Insecta</taxon>
        <taxon>Pterygota</taxon>
        <taxon>Neoptera</taxon>
        <taxon>Paraneoptera</taxon>
        <taxon>Hemiptera</taxon>
        <taxon>Sternorrhyncha</taxon>
        <taxon>Aphidomorpha</taxon>
        <taxon>Aphidoidea</taxon>
        <taxon>Aphididae</taxon>
        <taxon>Sipha</taxon>
    </lineage>
</organism>
<evidence type="ECO:0000313" key="11">
    <source>
        <dbReference type="Proteomes" id="UP000694846"/>
    </source>
</evidence>
<dbReference type="NCBIfam" id="TIGR01123">
    <property type="entry name" value="ilvE_II"/>
    <property type="match status" value="1"/>
</dbReference>
<comment type="catalytic activity">
    <reaction evidence="10">
        <text>L-valine + 2-oxoglutarate = 3-methyl-2-oxobutanoate + L-glutamate</text>
        <dbReference type="Rhea" id="RHEA:24813"/>
        <dbReference type="ChEBI" id="CHEBI:11851"/>
        <dbReference type="ChEBI" id="CHEBI:16810"/>
        <dbReference type="ChEBI" id="CHEBI:29985"/>
        <dbReference type="ChEBI" id="CHEBI:57762"/>
        <dbReference type="EC" id="2.6.1.42"/>
    </reaction>
</comment>
<dbReference type="InterPro" id="IPR043131">
    <property type="entry name" value="BCAT-like_N"/>
</dbReference>
<evidence type="ECO:0000256" key="5">
    <source>
        <dbReference type="ARBA" id="ARBA00022679"/>
    </source>
</evidence>
<dbReference type="PROSITE" id="PS00770">
    <property type="entry name" value="AA_TRANSFER_CLASS_4"/>
    <property type="match status" value="1"/>
</dbReference>
<dbReference type="CTD" id="32297"/>
<dbReference type="InterPro" id="IPR043132">
    <property type="entry name" value="BCAT-like_C"/>
</dbReference>
<gene>
    <name evidence="12" type="primary">LOC112685001</name>
</gene>
<keyword evidence="4 10" id="KW-0028">Amino-acid biosynthesis</keyword>
<dbReference type="GO" id="GO:0009099">
    <property type="term" value="P:L-valine biosynthetic process"/>
    <property type="evidence" value="ECO:0007669"/>
    <property type="project" value="TreeGrafter"/>
</dbReference>
<dbReference type="Gene3D" id="3.30.470.10">
    <property type="match status" value="1"/>
</dbReference>
<dbReference type="GO" id="GO:0005739">
    <property type="term" value="C:mitochondrion"/>
    <property type="evidence" value="ECO:0007669"/>
    <property type="project" value="TreeGrafter"/>
</dbReference>
<protein>
    <recommendedName>
        <fullName evidence="10">Branched-chain-amino-acid aminotransferase</fullName>
        <ecNumber evidence="10">2.6.1.42</ecNumber>
    </recommendedName>
</protein>
<dbReference type="RefSeq" id="XP_025412532.1">
    <property type="nucleotide sequence ID" value="XM_025556747.1"/>
</dbReference>
<keyword evidence="6 9" id="KW-0663">Pyridoxal phosphate</keyword>
<dbReference type="NCBIfam" id="NF009897">
    <property type="entry name" value="PRK13357.1"/>
    <property type="match status" value="1"/>
</dbReference>
<evidence type="ECO:0000256" key="1">
    <source>
        <dbReference type="ARBA" id="ARBA00001933"/>
    </source>
</evidence>
<comment type="catalytic activity">
    <reaction evidence="10">
        <text>L-leucine + 2-oxoglutarate = 4-methyl-2-oxopentanoate + L-glutamate</text>
        <dbReference type="Rhea" id="RHEA:18321"/>
        <dbReference type="ChEBI" id="CHEBI:16810"/>
        <dbReference type="ChEBI" id="CHEBI:17865"/>
        <dbReference type="ChEBI" id="CHEBI:29985"/>
        <dbReference type="ChEBI" id="CHEBI:57427"/>
        <dbReference type="EC" id="2.6.1.42"/>
    </reaction>
</comment>
<dbReference type="InterPro" id="IPR036038">
    <property type="entry name" value="Aminotransferase-like"/>
</dbReference>
<dbReference type="Proteomes" id="UP000694846">
    <property type="component" value="Unplaced"/>
</dbReference>
<evidence type="ECO:0000313" key="12">
    <source>
        <dbReference type="RefSeq" id="XP_025412532.1"/>
    </source>
</evidence>
<dbReference type="AlphaFoldDB" id="A0A8B8FPA3"/>
<dbReference type="EC" id="2.6.1.42" evidence="10"/>
<keyword evidence="5 10" id="KW-0808">Transferase</keyword>
<dbReference type="InterPro" id="IPR005786">
    <property type="entry name" value="B_amino_transII"/>
</dbReference>
<evidence type="ECO:0000256" key="2">
    <source>
        <dbReference type="ARBA" id="ARBA00009320"/>
    </source>
</evidence>
<proteinExistence type="inferred from homology"/>
<dbReference type="OrthoDB" id="1732691at2759"/>
<comment type="similarity">
    <text evidence="2 8">Belongs to the class-IV pyridoxal-phosphate-dependent aminotransferase family.</text>
</comment>
<dbReference type="GO" id="GO:0009098">
    <property type="term" value="P:L-leucine biosynthetic process"/>
    <property type="evidence" value="ECO:0007669"/>
    <property type="project" value="TreeGrafter"/>
</dbReference>
<dbReference type="PANTHER" id="PTHR11825">
    <property type="entry name" value="SUBGROUP IIII AMINOTRANSFERASE"/>
    <property type="match status" value="1"/>
</dbReference>
<dbReference type="GeneID" id="112685001"/>
<dbReference type="Pfam" id="PF01063">
    <property type="entry name" value="Aminotran_4"/>
    <property type="match status" value="1"/>
</dbReference>
<comment type="cofactor">
    <cofactor evidence="1 9">
        <name>pyridoxal 5'-phosphate</name>
        <dbReference type="ChEBI" id="CHEBI:597326"/>
    </cofactor>
</comment>
<reference evidence="12" key="1">
    <citation type="submission" date="2025-08" db="UniProtKB">
        <authorList>
            <consortium name="RefSeq"/>
        </authorList>
    </citation>
    <scope>IDENTIFICATION</scope>
    <source>
        <tissue evidence="12">Whole body</tissue>
    </source>
</reference>
<evidence type="ECO:0000256" key="8">
    <source>
        <dbReference type="RuleBase" id="RU004106"/>
    </source>
</evidence>
<dbReference type="CDD" id="cd01557">
    <property type="entry name" value="BCAT_beta_family"/>
    <property type="match status" value="1"/>
</dbReference>
<evidence type="ECO:0000256" key="10">
    <source>
        <dbReference type="RuleBase" id="RU004517"/>
    </source>
</evidence>
<comment type="catalytic activity">
    <reaction evidence="10">
        <text>L-isoleucine + 2-oxoglutarate = (S)-3-methyl-2-oxopentanoate + L-glutamate</text>
        <dbReference type="Rhea" id="RHEA:24801"/>
        <dbReference type="ChEBI" id="CHEBI:16810"/>
        <dbReference type="ChEBI" id="CHEBI:29985"/>
        <dbReference type="ChEBI" id="CHEBI:35146"/>
        <dbReference type="ChEBI" id="CHEBI:58045"/>
        <dbReference type="EC" id="2.6.1.42"/>
    </reaction>
</comment>
<evidence type="ECO:0000256" key="7">
    <source>
        <dbReference type="ARBA" id="ARBA00023304"/>
    </source>
</evidence>
<evidence type="ECO:0000256" key="9">
    <source>
        <dbReference type="RuleBase" id="RU004516"/>
    </source>
</evidence>
<accession>A0A8B8FPA3</accession>
<sequence length="430" mass="49100">MAFTETCLSVTQKMFKQKKTCRKLYSIQHLLAKRNRSTVSQNEPEKCLKPDIDITLCKSSKLNDNFTSILKSGAQINFGTIFTDHMIKIYYDKHSGGWQKPYITPLEHLSLHPAAKVLHYATEVFEGMKAYRSVHGQMNMFRPELNLQRLNASAKRVGLPEIDQDILLKCIERLVSIDNEWLPVSAPFSLYIRPNLIGTEGVLGVANADTALLYVIMCTVGPYFSSKFKSVKLMANPNFTRAWPGGCGDFKLGANYAATLYPQELASKLGCHQMLWLFGEDRQITEMGAMNVFIYYKNNNGENVLSTPPLNGMILPGITRRSILELTREWNEFHVEEKTFTMDELIEMNRNNQILEFFAAGTAAVISPVSSILYEGKDIVLPTMEQTTPLYQRLYDAITDIQYGRVPHEWCRIVDERPHLYDSRNYKYAN</sequence>
<dbReference type="SUPFAM" id="SSF56752">
    <property type="entry name" value="D-aminoacid aminotransferase-like PLP-dependent enzymes"/>
    <property type="match status" value="1"/>
</dbReference>
<dbReference type="InterPro" id="IPR001544">
    <property type="entry name" value="Aminotrans_IV"/>
</dbReference>
<dbReference type="InterPro" id="IPR018300">
    <property type="entry name" value="Aminotrans_IV_CS"/>
</dbReference>
<keyword evidence="11" id="KW-1185">Reference proteome</keyword>
<dbReference type="InterPro" id="IPR033939">
    <property type="entry name" value="BCAT_family"/>
</dbReference>
<keyword evidence="7 10" id="KW-0100">Branched-chain amino acid biosynthesis</keyword>
<dbReference type="GO" id="GO:0004084">
    <property type="term" value="F:branched-chain-amino-acid transaminase activity"/>
    <property type="evidence" value="ECO:0007669"/>
    <property type="project" value="UniProtKB-EC"/>
</dbReference>
<dbReference type="PANTHER" id="PTHR11825:SF44">
    <property type="entry name" value="BRANCHED-CHAIN-AMINO-ACID AMINOTRANSFERASE"/>
    <property type="match status" value="1"/>
</dbReference>
<dbReference type="Gene3D" id="3.20.10.10">
    <property type="entry name" value="D-amino Acid Aminotransferase, subunit A, domain 2"/>
    <property type="match status" value="1"/>
</dbReference>
<evidence type="ECO:0000256" key="4">
    <source>
        <dbReference type="ARBA" id="ARBA00022605"/>
    </source>
</evidence>
<name>A0A8B8FPA3_9HEMI</name>
<dbReference type="FunFam" id="3.20.10.10:FF:000004">
    <property type="entry name" value="Branched-chain-amino-acid aminotransferase"/>
    <property type="match status" value="1"/>
</dbReference>